<reference evidence="2" key="1">
    <citation type="submission" date="2018-11" db="EMBL/GenBank/DDBJ databases">
        <authorList>
            <consortium name="Genoscope - CEA"/>
            <person name="William W."/>
        </authorList>
    </citation>
    <scope>NUCLEOTIDE SEQUENCE</scope>
</reference>
<proteinExistence type="predicted"/>
<dbReference type="PANTHER" id="PTHR14379">
    <property type="entry name" value="LIMKAIN B LKAP"/>
    <property type="match status" value="1"/>
</dbReference>
<dbReference type="EMBL" id="LR031573">
    <property type="protein sequence ID" value="VDC84632.1"/>
    <property type="molecule type" value="Genomic_DNA"/>
</dbReference>
<evidence type="ECO:0000256" key="1">
    <source>
        <dbReference type="SAM" id="MobiDB-lite"/>
    </source>
</evidence>
<dbReference type="InterPro" id="IPR024768">
    <property type="entry name" value="Marf1"/>
</dbReference>
<dbReference type="GO" id="GO:0005777">
    <property type="term" value="C:peroxisome"/>
    <property type="evidence" value="ECO:0007669"/>
    <property type="project" value="InterPro"/>
</dbReference>
<dbReference type="AlphaFoldDB" id="A0A3P5ZWL4"/>
<evidence type="ECO:0000313" key="2">
    <source>
        <dbReference type="EMBL" id="VDC84632.1"/>
    </source>
</evidence>
<gene>
    <name evidence="2" type="ORF">BRAA02T04794Z</name>
</gene>
<dbReference type="PANTHER" id="PTHR14379:SF59">
    <property type="entry name" value="NYN DOMAIN-CONTAINING PROTEIN"/>
    <property type="match status" value="1"/>
</dbReference>
<evidence type="ECO:0008006" key="3">
    <source>
        <dbReference type="Google" id="ProtNLM"/>
    </source>
</evidence>
<organism evidence="2">
    <name type="scientific">Brassica campestris</name>
    <name type="common">Field mustard</name>
    <dbReference type="NCBI Taxonomy" id="3711"/>
    <lineage>
        <taxon>Eukaryota</taxon>
        <taxon>Viridiplantae</taxon>
        <taxon>Streptophyta</taxon>
        <taxon>Embryophyta</taxon>
        <taxon>Tracheophyta</taxon>
        <taxon>Spermatophyta</taxon>
        <taxon>Magnoliopsida</taxon>
        <taxon>eudicotyledons</taxon>
        <taxon>Gunneridae</taxon>
        <taxon>Pentapetalae</taxon>
        <taxon>rosids</taxon>
        <taxon>malvids</taxon>
        <taxon>Brassicales</taxon>
        <taxon>Brassicaceae</taxon>
        <taxon>Brassiceae</taxon>
        <taxon>Brassica</taxon>
    </lineage>
</organism>
<name>A0A3P5ZWL4_BRACM</name>
<feature type="compositionally biased region" description="Basic and acidic residues" evidence="1">
    <location>
        <begin position="869"/>
        <end position="880"/>
    </location>
</feature>
<accession>A0A3P5ZWL4</accession>
<feature type="region of interest" description="Disordered" evidence="1">
    <location>
        <begin position="822"/>
        <end position="880"/>
    </location>
</feature>
<dbReference type="GO" id="GO:0010468">
    <property type="term" value="P:regulation of gene expression"/>
    <property type="evidence" value="ECO:0007669"/>
    <property type="project" value="InterPro"/>
</dbReference>
<dbReference type="CDD" id="cd10910">
    <property type="entry name" value="PIN_limkain_b1_N_like"/>
    <property type="match status" value="1"/>
</dbReference>
<sequence>MGEEGKIIEFESARQTLLFWNMDDYPIPVDTTDDLGAVSSNMFEALHLMGFLGYMRMQVYSEQPNSEDWLNAEMSYAPKCKSYSAAVYEFPDIALYIIRLTTSMGPGPLNVALIAKPNGELRRVLQCLKSRNHDVLLIDSPPSCPPLFSVESLLEHARLLDGAKPRFKALLPNYMYVDDIDEEYLDIKEDLSKTVDFTERIPTVRGDRTAVFWDAEDYPFPLCSTPDEIYHSIASALVERGSSDKITIWAYLDDDKKGSWRDALLGGNKEWASRIYFLPGGDNSSRRDRMLNDIYLWVRDSSPRWNKRSHEASLVIFSDQFNDDSYYTHMLQKLSKRGYNLLLVTPTQDIKEPESPEWPGLLIDEGSYYLIRGTMGEEGKIIDFESGRLTLLFWNMDDYPIPVGTSDDLGAVSSNMFEALHQMGFRGYMRMQVINVDCKKLNSNEEALFKAGRIFYLPYSKFLSEYYCAFGYKVLDITLYMIRRATCIGPGPVNYFVIAKPKRELHRFLFSVDSLLENARFLGGGKPRFKELYASHASEYDISFEKYVEIKEDVSKMVDFSERIPTVKGPRTAVFWDAVDFPFPPSSTPDEIYHSISSALVEREFSDNITIWAYLDDDADKKGSWLGGDKTWASRIYFLPGGDNASRRIRMINDINLWMRDSPKMTTSYEASLVLFSDQFKDDDVYYRDMLQRLGNMRYYVLLVTPALDINKPETPGWPGLLIDRGAYFFDEVKIQIYQGPDAAAAAEEETPPIMSDMDYSLLCPFGDQKSDSSEDEDSPFWPPRTDDMVIDGGQTSAEQETPVYRWDPFTLMYKLESLFPKENEADTEEEETPDKLATHGTCRLDPTRFEWPGRQIDGGSGWGSSEEPCPKRHKAEENT</sequence>
<protein>
    <recommendedName>
        <fullName evidence="3">NYN domain-containing protein</fullName>
    </recommendedName>
</protein>